<sequence>MNRLGVEFFDRPCEIVAKSLLGKLLVREMKLGNDKEIFAGKIVEVEAYLGVEDKAAHSYQGRRTDRNEAMFMEPGTAYVYNIYGMYQCVNISTGGEGAAVLLRAACPLLNVEAIQKLRLNNSRKRSSNATTIKTVDLCNGPSKLCQAFGITKQKFNKVNLCKSDELYFADSITPGESFEILSSPRIGIDYAEEWSQKPLRFYVKESPFVSRVKKFKVSP</sequence>
<evidence type="ECO:0000313" key="19">
    <source>
        <dbReference type="Proteomes" id="UP000054995"/>
    </source>
</evidence>
<keyword evidence="19" id="KW-1185">Reference proteome</keyword>
<dbReference type="NCBIfam" id="TIGR00567">
    <property type="entry name" value="3mg"/>
    <property type="match status" value="1"/>
</dbReference>
<dbReference type="Proteomes" id="UP000054995">
    <property type="component" value="Unassembled WGS sequence"/>
</dbReference>
<dbReference type="Proteomes" id="UP000054826">
    <property type="component" value="Unassembled WGS sequence"/>
</dbReference>
<name>A0A0V1FX26_TRIPS</name>
<dbReference type="Gene3D" id="3.10.300.10">
    <property type="entry name" value="Methylpurine-DNA glycosylase (MPG)"/>
    <property type="match status" value="1"/>
</dbReference>
<accession>A0A0V1FX26</accession>
<evidence type="ECO:0000256" key="8">
    <source>
        <dbReference type="ARBA" id="ARBA00033426"/>
    </source>
</evidence>
<dbReference type="Proteomes" id="UP000054815">
    <property type="component" value="Unassembled WGS sequence"/>
</dbReference>
<keyword evidence="5" id="KW-0227">DNA damage</keyword>
<dbReference type="GO" id="GO:0006284">
    <property type="term" value="P:base-excision repair"/>
    <property type="evidence" value="ECO:0007669"/>
    <property type="project" value="InterPro"/>
</dbReference>
<dbReference type="CDD" id="cd00540">
    <property type="entry name" value="AAG"/>
    <property type="match status" value="1"/>
</dbReference>
<dbReference type="EMBL" id="JYDT01000020">
    <property type="protein sequence ID" value="KRY90618.1"/>
    <property type="molecule type" value="Genomic_DNA"/>
</dbReference>
<keyword evidence="7" id="KW-0234">DNA repair</keyword>
<dbReference type="OrthoDB" id="6353017at2759"/>
<comment type="catalytic activity">
    <reaction evidence="1">
        <text>Hydrolysis of alkylated DNA, releasing 3-methyladenine, 3-methylguanine, 7-methylguanine and 7-methyladenine.</text>
        <dbReference type="EC" id="3.2.2.21"/>
    </reaction>
</comment>
<evidence type="ECO:0000256" key="2">
    <source>
        <dbReference type="ARBA" id="ARBA00002421"/>
    </source>
</evidence>
<evidence type="ECO:0000256" key="5">
    <source>
        <dbReference type="ARBA" id="ARBA00022763"/>
    </source>
</evidence>
<evidence type="ECO:0000313" key="18">
    <source>
        <dbReference type="Proteomes" id="UP000054826"/>
    </source>
</evidence>
<dbReference type="FunFam" id="3.10.300.10:FF:000001">
    <property type="entry name" value="Putative 3-methyladenine DNA glycosylase"/>
    <property type="match status" value="1"/>
</dbReference>
<comment type="function">
    <text evidence="2">Hydrolysis of the deoxyribose N-glycosidic bond to excise 3-methyladenine, and 7-methylguanine from the damaged DNA polymer formed by alkylation lesions.</text>
</comment>
<comment type="subunit">
    <text evidence="9">Binds MBD1. Binds SSBP1.</text>
</comment>
<evidence type="ECO:0000256" key="11">
    <source>
        <dbReference type="ARBA" id="ARBA00076879"/>
    </source>
</evidence>
<reference evidence="17 18" key="1">
    <citation type="submission" date="2015-01" db="EMBL/GenBank/DDBJ databases">
        <title>Evolution of Trichinella species and genotypes.</title>
        <authorList>
            <person name="Korhonen P.K."/>
            <person name="Edoardo P."/>
            <person name="Giuseppe L.R."/>
            <person name="Gasser R.B."/>
        </authorList>
    </citation>
    <scope>NUCLEOTIDE SEQUENCE [LARGE SCALE GENOMIC DNA]</scope>
    <source>
        <strain evidence="14">ISS141</strain>
        <strain evidence="16">ISS176</strain>
        <strain evidence="15">ISS470</strain>
    </source>
</reference>
<dbReference type="EMBL" id="JYDV01000075">
    <property type="protein sequence ID" value="KRZ36314.1"/>
    <property type="molecule type" value="Genomic_DNA"/>
</dbReference>
<evidence type="ECO:0000313" key="14">
    <source>
        <dbReference type="EMBL" id="KRX89254.1"/>
    </source>
</evidence>
<evidence type="ECO:0000256" key="1">
    <source>
        <dbReference type="ARBA" id="ARBA00000086"/>
    </source>
</evidence>
<dbReference type="STRING" id="6337.A0A0V1FX26"/>
<keyword evidence="6" id="KW-0378">Hydrolase</keyword>
<evidence type="ECO:0000256" key="4">
    <source>
        <dbReference type="ARBA" id="ARBA00012000"/>
    </source>
</evidence>
<evidence type="ECO:0000313" key="15">
    <source>
        <dbReference type="EMBL" id="KRY90618.1"/>
    </source>
</evidence>
<gene>
    <name evidence="15" type="primary">Mpg</name>
    <name evidence="16" type="ORF">T4C_8603</name>
    <name evidence="15" type="ORF">T4D_9689</name>
    <name evidence="14" type="ORF">T4E_6577</name>
</gene>
<evidence type="ECO:0000256" key="10">
    <source>
        <dbReference type="ARBA" id="ARBA00068926"/>
    </source>
</evidence>
<evidence type="ECO:0000256" key="7">
    <source>
        <dbReference type="ARBA" id="ARBA00023204"/>
    </source>
</evidence>
<dbReference type="HAMAP" id="MF_00527">
    <property type="entry name" value="3MGH"/>
    <property type="match status" value="1"/>
</dbReference>
<comment type="caution">
    <text evidence="15">The sequence shown here is derived from an EMBL/GenBank/DDBJ whole genome shotgun (WGS) entry which is preliminary data.</text>
</comment>
<dbReference type="InterPro" id="IPR003180">
    <property type="entry name" value="MPG"/>
</dbReference>
<dbReference type="Pfam" id="PF02245">
    <property type="entry name" value="Pur_DNA_glyco"/>
    <property type="match status" value="1"/>
</dbReference>
<dbReference type="SUPFAM" id="SSF50486">
    <property type="entry name" value="FMT C-terminal domain-like"/>
    <property type="match status" value="1"/>
</dbReference>
<evidence type="ECO:0000256" key="12">
    <source>
        <dbReference type="ARBA" id="ARBA00078171"/>
    </source>
</evidence>
<evidence type="ECO:0000256" key="13">
    <source>
        <dbReference type="ARBA" id="ARBA00082988"/>
    </source>
</evidence>
<dbReference type="GO" id="GO:0003905">
    <property type="term" value="F:alkylbase DNA N-glycosylase activity"/>
    <property type="evidence" value="ECO:0007669"/>
    <property type="project" value="UniProtKB-EC"/>
</dbReference>
<dbReference type="PANTHER" id="PTHR10429:SF0">
    <property type="entry name" value="DNA-3-METHYLADENINE GLYCOSYLASE"/>
    <property type="match status" value="1"/>
</dbReference>
<dbReference type="EC" id="3.2.2.21" evidence="4"/>
<organism evidence="15 19">
    <name type="scientific">Trichinella pseudospiralis</name>
    <name type="common">Parasitic roundworm</name>
    <dbReference type="NCBI Taxonomy" id="6337"/>
    <lineage>
        <taxon>Eukaryota</taxon>
        <taxon>Metazoa</taxon>
        <taxon>Ecdysozoa</taxon>
        <taxon>Nematoda</taxon>
        <taxon>Enoplea</taxon>
        <taxon>Dorylaimia</taxon>
        <taxon>Trichinellida</taxon>
        <taxon>Trichinellidae</taxon>
        <taxon>Trichinella</taxon>
    </lineage>
</organism>
<dbReference type="InterPro" id="IPR011034">
    <property type="entry name" value="Formyl_transferase-like_C_sf"/>
</dbReference>
<dbReference type="PANTHER" id="PTHR10429">
    <property type="entry name" value="DNA-3-METHYLADENINE GLYCOSYLASE"/>
    <property type="match status" value="1"/>
</dbReference>
<evidence type="ECO:0000313" key="16">
    <source>
        <dbReference type="EMBL" id="KRZ36314.1"/>
    </source>
</evidence>
<protein>
    <recommendedName>
        <fullName evidence="10">DNA-3-methyladenine glycosylase</fullName>
        <ecNumber evidence="4">3.2.2.21</ecNumber>
    </recommendedName>
    <alternativeName>
        <fullName evidence="11">3-alkyladenine DNA glycosylase</fullName>
    </alternativeName>
    <alternativeName>
        <fullName evidence="8">3-methyladenine DNA glycosidase</fullName>
    </alternativeName>
    <alternativeName>
        <fullName evidence="13">ADPG</fullName>
    </alternativeName>
    <alternativeName>
        <fullName evidence="12">N-methylpurine-DNA glycosylase</fullName>
    </alternativeName>
</protein>
<proteinExistence type="inferred from homology"/>
<comment type="similarity">
    <text evidence="3">Belongs to the DNA glycosylase MPG family.</text>
</comment>
<evidence type="ECO:0000256" key="3">
    <source>
        <dbReference type="ARBA" id="ARBA00009232"/>
    </source>
</evidence>
<evidence type="ECO:0000256" key="9">
    <source>
        <dbReference type="ARBA" id="ARBA00066187"/>
    </source>
</evidence>
<dbReference type="EMBL" id="JYDU01000204">
    <property type="protein sequence ID" value="KRX89254.1"/>
    <property type="molecule type" value="Genomic_DNA"/>
</dbReference>
<dbReference type="InterPro" id="IPR036995">
    <property type="entry name" value="MPG_sf"/>
</dbReference>
<dbReference type="GO" id="GO:0003677">
    <property type="term" value="F:DNA binding"/>
    <property type="evidence" value="ECO:0007669"/>
    <property type="project" value="InterPro"/>
</dbReference>
<evidence type="ECO:0000313" key="17">
    <source>
        <dbReference type="Proteomes" id="UP000054815"/>
    </source>
</evidence>
<evidence type="ECO:0000256" key="6">
    <source>
        <dbReference type="ARBA" id="ARBA00022801"/>
    </source>
</evidence>
<dbReference type="AlphaFoldDB" id="A0A0V1FX26"/>